<dbReference type="PANTHER" id="PTHR10625:SF10">
    <property type="entry name" value="HISTONE DEACETYLASE HDAC1"/>
    <property type="match status" value="1"/>
</dbReference>
<dbReference type="InterPro" id="IPR023801">
    <property type="entry name" value="His_deacetylse_dom"/>
</dbReference>
<name>A0A933EA02_UNCTE</name>
<feature type="non-terminal residue" evidence="3">
    <location>
        <position position="183"/>
    </location>
</feature>
<dbReference type="GO" id="GO:0004407">
    <property type="term" value="F:histone deacetylase activity"/>
    <property type="evidence" value="ECO:0007669"/>
    <property type="project" value="TreeGrafter"/>
</dbReference>
<dbReference type="PANTHER" id="PTHR10625">
    <property type="entry name" value="HISTONE DEACETYLASE HDAC1-RELATED"/>
    <property type="match status" value="1"/>
</dbReference>
<gene>
    <name evidence="3" type="ORF">HY618_06610</name>
</gene>
<dbReference type="InterPro" id="IPR023696">
    <property type="entry name" value="Ureohydrolase_dom_sf"/>
</dbReference>
<evidence type="ECO:0000313" key="4">
    <source>
        <dbReference type="Proteomes" id="UP000752292"/>
    </source>
</evidence>
<sequence length="183" mass="19792">MTAYYWDAASLGHDTGGFVEGIPRAERLRPARLAGRVPGLDHRPVRPHGAEEWVSRVHERGHLERVRRVCGRGPGLLDHPDTLVGGPGSLAAALAAVDAALTAADAVAAGEAENALCAVRPPGHHALPDYSMGFCLFGTISILARYLQERHGLRRLAIVDWDVHHGNGTQAVFWRDPDVFFTS</sequence>
<proteinExistence type="inferred from homology"/>
<dbReference type="InterPro" id="IPR000286">
    <property type="entry name" value="HDACs"/>
</dbReference>
<evidence type="ECO:0000259" key="2">
    <source>
        <dbReference type="Pfam" id="PF00850"/>
    </source>
</evidence>
<organism evidence="3 4">
    <name type="scientific">Tectimicrobiota bacterium</name>
    <dbReference type="NCBI Taxonomy" id="2528274"/>
    <lineage>
        <taxon>Bacteria</taxon>
        <taxon>Pseudomonadati</taxon>
        <taxon>Nitrospinota/Tectimicrobiota group</taxon>
        <taxon>Candidatus Tectimicrobiota</taxon>
    </lineage>
</organism>
<comment type="similarity">
    <text evidence="1">Belongs to the histone deacetylase family.</text>
</comment>
<feature type="domain" description="Histone deacetylase" evidence="2">
    <location>
        <begin position="48"/>
        <end position="183"/>
    </location>
</feature>
<protein>
    <submittedName>
        <fullName evidence="3">Histone deacetylase family protein</fullName>
    </submittedName>
</protein>
<dbReference type="Gene3D" id="3.40.800.20">
    <property type="entry name" value="Histone deacetylase domain"/>
    <property type="match status" value="1"/>
</dbReference>
<dbReference type="GO" id="GO:0040029">
    <property type="term" value="P:epigenetic regulation of gene expression"/>
    <property type="evidence" value="ECO:0007669"/>
    <property type="project" value="TreeGrafter"/>
</dbReference>
<dbReference type="AlphaFoldDB" id="A0A933EA02"/>
<dbReference type="SUPFAM" id="SSF52768">
    <property type="entry name" value="Arginase/deacetylase"/>
    <property type="match status" value="1"/>
</dbReference>
<accession>A0A933EA02</accession>
<dbReference type="InterPro" id="IPR037138">
    <property type="entry name" value="His_deacetylse_dom_sf"/>
</dbReference>
<dbReference type="EMBL" id="JACQRX010000288">
    <property type="protein sequence ID" value="MBI4252115.1"/>
    <property type="molecule type" value="Genomic_DNA"/>
</dbReference>
<dbReference type="PRINTS" id="PR01270">
    <property type="entry name" value="HDASUPER"/>
</dbReference>
<dbReference type="Proteomes" id="UP000752292">
    <property type="component" value="Unassembled WGS sequence"/>
</dbReference>
<evidence type="ECO:0000256" key="1">
    <source>
        <dbReference type="ARBA" id="ARBA00005947"/>
    </source>
</evidence>
<comment type="caution">
    <text evidence="3">The sequence shown here is derived from an EMBL/GenBank/DDBJ whole genome shotgun (WGS) entry which is preliminary data.</text>
</comment>
<reference evidence="3" key="1">
    <citation type="submission" date="2020-07" db="EMBL/GenBank/DDBJ databases">
        <title>Huge and variable diversity of episymbiotic CPR bacteria and DPANN archaea in groundwater ecosystems.</title>
        <authorList>
            <person name="He C.Y."/>
            <person name="Keren R."/>
            <person name="Whittaker M."/>
            <person name="Farag I.F."/>
            <person name="Doudna J."/>
            <person name="Cate J.H.D."/>
            <person name="Banfield J.F."/>
        </authorList>
    </citation>
    <scope>NUCLEOTIDE SEQUENCE</scope>
    <source>
        <strain evidence="3">NC_groundwater_1370_Ag_S-0.2um_69_93</strain>
    </source>
</reference>
<dbReference type="Pfam" id="PF00850">
    <property type="entry name" value="Hist_deacetyl"/>
    <property type="match status" value="1"/>
</dbReference>
<evidence type="ECO:0000313" key="3">
    <source>
        <dbReference type="EMBL" id="MBI4252115.1"/>
    </source>
</evidence>